<dbReference type="AlphaFoldDB" id="A0A517PYQ6"/>
<proteinExistence type="predicted"/>
<gene>
    <name evidence="2" type="ORF">HG66A1_63380</name>
</gene>
<protein>
    <submittedName>
        <fullName evidence="2">Uncharacterized protein</fullName>
    </submittedName>
</protein>
<accession>A0A517PYQ6</accession>
<evidence type="ECO:0000313" key="3">
    <source>
        <dbReference type="Proteomes" id="UP000320421"/>
    </source>
</evidence>
<reference evidence="2 3" key="1">
    <citation type="submission" date="2019-02" db="EMBL/GenBank/DDBJ databases">
        <title>Deep-cultivation of Planctomycetes and their phenomic and genomic characterization uncovers novel biology.</title>
        <authorList>
            <person name="Wiegand S."/>
            <person name="Jogler M."/>
            <person name="Boedeker C."/>
            <person name="Pinto D."/>
            <person name="Vollmers J."/>
            <person name="Rivas-Marin E."/>
            <person name="Kohn T."/>
            <person name="Peeters S.H."/>
            <person name="Heuer A."/>
            <person name="Rast P."/>
            <person name="Oberbeckmann S."/>
            <person name="Bunk B."/>
            <person name="Jeske O."/>
            <person name="Meyerdierks A."/>
            <person name="Storesund J.E."/>
            <person name="Kallscheuer N."/>
            <person name="Luecker S."/>
            <person name="Lage O.M."/>
            <person name="Pohl T."/>
            <person name="Merkel B.J."/>
            <person name="Hornburger P."/>
            <person name="Mueller R.-W."/>
            <person name="Bruemmer F."/>
            <person name="Labrenz M."/>
            <person name="Spormann A.M."/>
            <person name="Op den Camp H."/>
            <person name="Overmann J."/>
            <person name="Amann R."/>
            <person name="Jetten M.S.M."/>
            <person name="Mascher T."/>
            <person name="Medema M.H."/>
            <person name="Devos D.P."/>
            <person name="Kaster A.-K."/>
            <person name="Ovreas L."/>
            <person name="Rohde M."/>
            <person name="Galperin M.Y."/>
            <person name="Jogler C."/>
        </authorList>
    </citation>
    <scope>NUCLEOTIDE SEQUENCE [LARGE SCALE GENOMIC DNA]</scope>
    <source>
        <strain evidence="2 3">HG66A1</strain>
    </source>
</reference>
<keyword evidence="1" id="KW-0812">Transmembrane</keyword>
<evidence type="ECO:0000313" key="2">
    <source>
        <dbReference type="EMBL" id="QDT24504.1"/>
    </source>
</evidence>
<feature type="transmembrane region" description="Helical" evidence="1">
    <location>
        <begin position="210"/>
        <end position="228"/>
    </location>
</feature>
<name>A0A517PYQ6_9PLAN</name>
<dbReference type="Proteomes" id="UP000320421">
    <property type="component" value="Chromosome"/>
</dbReference>
<dbReference type="EMBL" id="CP036266">
    <property type="protein sequence ID" value="QDT24504.1"/>
    <property type="molecule type" value="Genomic_DNA"/>
</dbReference>
<feature type="transmembrane region" description="Helical" evidence="1">
    <location>
        <begin position="234"/>
        <end position="256"/>
    </location>
</feature>
<sequence length="498" mass="59156">MKVQQFLDHHGIKENPFGQEDAQSDHVFKEFCLNGTHHPVWDKIFSNPANPSTSVVFGEKGAGKTAIRMQMIEQLQKHNAQHPENRVFVIEYDDFNPFLDCFRERYSGRNRRPERLLSHWRLWDHMDAILSLGVTQLIGEMIEPDNTEENNIRSVTKAQVNSLTHLEKRDLLLLAAFYDHSLDMPAVQRWNRLRKRLKFSYWKTEWERGLGFLVTIVTVALVFYLGNWKDFQKWWIWLIMFAGWTPWLWKQLTLMWKSWRVSREVRVFEHLSNALRKILSRIERRELAGQPIPCRDRSDDRYELLTKFQTILKKMGFENIVILVDRVDEPHLVNGSAERMRDLLWPMFDNKLLKHPGVAFKLLLPSDVVYYLQREEKEFYERSRLDKQNLITSLDWTGESLYDVASDRVRACTTDHGANISIRDLFDESISEQELIGQFAQLRVPRHLFKFLYRLLVDHCNRYTVDNPSWKINRETLHKVMSLFQRDLDAFDRGMGTG</sequence>
<keyword evidence="3" id="KW-1185">Reference proteome</keyword>
<dbReference type="OrthoDB" id="208020at2"/>
<organism evidence="2 3">
    <name type="scientific">Gimesia chilikensis</name>
    <dbReference type="NCBI Taxonomy" id="2605989"/>
    <lineage>
        <taxon>Bacteria</taxon>
        <taxon>Pseudomonadati</taxon>
        <taxon>Planctomycetota</taxon>
        <taxon>Planctomycetia</taxon>
        <taxon>Planctomycetales</taxon>
        <taxon>Planctomycetaceae</taxon>
        <taxon>Gimesia</taxon>
    </lineage>
</organism>
<evidence type="ECO:0000256" key="1">
    <source>
        <dbReference type="SAM" id="Phobius"/>
    </source>
</evidence>
<keyword evidence="1" id="KW-1133">Transmembrane helix</keyword>
<dbReference type="RefSeq" id="WP_145193243.1">
    <property type="nucleotide sequence ID" value="NZ_CP036266.1"/>
</dbReference>
<keyword evidence="1" id="KW-0472">Membrane</keyword>